<evidence type="ECO:0000313" key="1">
    <source>
        <dbReference type="EMBL" id="MDG3586072.1"/>
    </source>
</evidence>
<evidence type="ECO:0000313" key="2">
    <source>
        <dbReference type="Proteomes" id="UP001153642"/>
    </source>
</evidence>
<sequence>MDEIKQQLIKECLALLNKRMYQIQKSIKSIEESLASETKSSAGDKHETGRAMLQLEREKAGFRLKEIEEMLQTFSRINFNRTSEESNKKVIIGSLVKTSEHTYFIAVSLGEIIINNLKIYCISPQSPIGKLLVGKTNKDIVSFQSSKFTILEIW</sequence>
<gene>
    <name evidence="1" type="ORF">OSR52_09340</name>
</gene>
<accession>A0ABT6FSJ2</accession>
<protein>
    <submittedName>
        <fullName evidence="1">3-oxoacyl-ACP synthase</fullName>
    </submittedName>
</protein>
<dbReference type="InterPro" id="IPR036953">
    <property type="entry name" value="GreA/GreB_C_sf"/>
</dbReference>
<dbReference type="EMBL" id="JAPMUA010000003">
    <property type="protein sequence ID" value="MDG3586072.1"/>
    <property type="molecule type" value="Genomic_DNA"/>
</dbReference>
<dbReference type="Gene3D" id="3.10.50.30">
    <property type="entry name" value="Transcription elongation factor, GreA/GreB, C-terminal domain"/>
    <property type="match status" value="1"/>
</dbReference>
<reference evidence="1" key="1">
    <citation type="submission" date="2022-11" db="EMBL/GenBank/DDBJ databases">
        <title>High-quality draft genome sequence of Galbibacter sp. strain CMA-7.</title>
        <authorList>
            <person name="Wei L."/>
            <person name="Dong C."/>
            <person name="Shao Z."/>
        </authorList>
    </citation>
    <scope>NUCLEOTIDE SEQUENCE</scope>
    <source>
        <strain evidence="1">CMA-7</strain>
    </source>
</reference>
<name>A0ABT6FSJ2_9FLAO</name>
<dbReference type="Proteomes" id="UP001153642">
    <property type="component" value="Unassembled WGS sequence"/>
</dbReference>
<dbReference type="SUPFAM" id="SSF54534">
    <property type="entry name" value="FKBP-like"/>
    <property type="match status" value="1"/>
</dbReference>
<organism evidence="1 2">
    <name type="scientific">Galbibacter pacificus</name>
    <dbReference type="NCBI Taxonomy" id="2996052"/>
    <lineage>
        <taxon>Bacteria</taxon>
        <taxon>Pseudomonadati</taxon>
        <taxon>Bacteroidota</taxon>
        <taxon>Flavobacteriia</taxon>
        <taxon>Flavobacteriales</taxon>
        <taxon>Flavobacteriaceae</taxon>
        <taxon>Galbibacter</taxon>
    </lineage>
</organism>
<dbReference type="RefSeq" id="WP_277900015.1">
    <property type="nucleotide sequence ID" value="NZ_JAPMUA010000003.1"/>
</dbReference>
<keyword evidence="2" id="KW-1185">Reference proteome</keyword>
<proteinExistence type="predicted"/>
<comment type="caution">
    <text evidence="1">The sequence shown here is derived from an EMBL/GenBank/DDBJ whole genome shotgun (WGS) entry which is preliminary data.</text>
</comment>